<evidence type="ECO:0000256" key="11">
    <source>
        <dbReference type="ARBA" id="ARBA00023284"/>
    </source>
</evidence>
<feature type="binding site" evidence="14">
    <location>
        <position position="112"/>
    </location>
    <ligand>
        <name>FAD</name>
        <dbReference type="ChEBI" id="CHEBI:57692"/>
    </ligand>
</feature>
<comment type="miscellaneous">
    <text evidence="16">The active site is a redox-active disulfide bond.</text>
</comment>
<dbReference type="PRINTS" id="PR00368">
    <property type="entry name" value="FADPNR"/>
</dbReference>
<dbReference type="AlphaFoldDB" id="A0A1T4PDW3"/>
<evidence type="ECO:0000256" key="10">
    <source>
        <dbReference type="ARBA" id="ARBA00023157"/>
    </source>
</evidence>
<keyword evidence="14" id="KW-0547">Nucleotide-binding</keyword>
<dbReference type="FunFam" id="3.30.390.30:FF:000001">
    <property type="entry name" value="Dihydrolipoyl dehydrogenase"/>
    <property type="match status" value="1"/>
</dbReference>
<dbReference type="SUPFAM" id="SSF51905">
    <property type="entry name" value="FAD/NAD(P)-binding domain"/>
    <property type="match status" value="1"/>
</dbReference>
<feature type="binding site" evidence="14">
    <location>
        <position position="201"/>
    </location>
    <ligand>
        <name>NAD(+)</name>
        <dbReference type="ChEBI" id="CHEBI:57540"/>
    </ligand>
</feature>
<evidence type="ECO:0000256" key="8">
    <source>
        <dbReference type="ARBA" id="ARBA00023002"/>
    </source>
</evidence>
<evidence type="ECO:0000259" key="18">
    <source>
        <dbReference type="Pfam" id="PF07992"/>
    </source>
</evidence>
<keyword evidence="6 16" id="KW-0285">Flavoprotein</keyword>
<feature type="binding site" evidence="14">
    <location>
        <position position="49"/>
    </location>
    <ligand>
        <name>FAD</name>
        <dbReference type="ChEBI" id="CHEBI:57692"/>
    </ligand>
</feature>
<evidence type="ECO:0000313" key="19">
    <source>
        <dbReference type="EMBL" id="SJZ89692.1"/>
    </source>
</evidence>
<keyword evidence="7 14" id="KW-0274">FAD</keyword>
<evidence type="ECO:0000256" key="14">
    <source>
        <dbReference type="PIRSR" id="PIRSR000350-3"/>
    </source>
</evidence>
<dbReference type="Proteomes" id="UP000189933">
    <property type="component" value="Unassembled WGS sequence"/>
</dbReference>
<dbReference type="Pfam" id="PF02852">
    <property type="entry name" value="Pyr_redox_dim"/>
    <property type="match status" value="1"/>
</dbReference>
<feature type="binding site" evidence="14">
    <location>
        <position position="264"/>
    </location>
    <ligand>
        <name>NAD(+)</name>
        <dbReference type="ChEBI" id="CHEBI:57540"/>
    </ligand>
</feature>
<dbReference type="PIRSF" id="PIRSF000350">
    <property type="entry name" value="Mercury_reductase_MerA"/>
    <property type="match status" value="1"/>
</dbReference>
<dbReference type="Gene3D" id="3.50.50.60">
    <property type="entry name" value="FAD/NAD(P)-binding domain"/>
    <property type="match status" value="2"/>
</dbReference>
<keyword evidence="5" id="KW-0963">Cytoplasm</keyword>
<dbReference type="NCBIfam" id="TIGR01350">
    <property type="entry name" value="lipoamide_DH"/>
    <property type="match status" value="1"/>
</dbReference>
<evidence type="ECO:0000256" key="15">
    <source>
        <dbReference type="PIRSR" id="PIRSR000350-4"/>
    </source>
</evidence>
<evidence type="ECO:0000256" key="3">
    <source>
        <dbReference type="ARBA" id="ARBA00012608"/>
    </source>
</evidence>
<dbReference type="Gene3D" id="3.30.390.30">
    <property type="match status" value="1"/>
</dbReference>
<dbReference type="SUPFAM" id="SSF55424">
    <property type="entry name" value="FAD/NAD-linked reductases, dimerisation (C-terminal) domain"/>
    <property type="match status" value="1"/>
</dbReference>
<protein>
    <recommendedName>
        <fullName evidence="4 16">Dihydrolipoyl dehydrogenase</fullName>
        <ecNumber evidence="3 16">1.8.1.4</ecNumber>
    </recommendedName>
</protein>
<gene>
    <name evidence="19" type="ORF">SAMN02745885_01235</name>
</gene>
<comment type="cofactor">
    <cofactor evidence="14 16">
        <name>FAD</name>
        <dbReference type="ChEBI" id="CHEBI:57692"/>
    </cofactor>
    <text evidence="14 16">Binds 1 FAD per subunit.</text>
</comment>
<dbReference type="PROSITE" id="PS00076">
    <property type="entry name" value="PYRIDINE_REDOX_1"/>
    <property type="match status" value="1"/>
</dbReference>
<reference evidence="20" key="1">
    <citation type="submission" date="2017-02" db="EMBL/GenBank/DDBJ databases">
        <authorList>
            <person name="Varghese N."/>
            <person name="Submissions S."/>
        </authorList>
    </citation>
    <scope>NUCLEOTIDE SEQUENCE [LARGE SCALE GENOMIC DNA]</scope>
    <source>
        <strain evidence="20">DSM 16521</strain>
    </source>
</reference>
<evidence type="ECO:0000256" key="7">
    <source>
        <dbReference type="ARBA" id="ARBA00022827"/>
    </source>
</evidence>
<evidence type="ECO:0000256" key="4">
    <source>
        <dbReference type="ARBA" id="ARBA00016961"/>
    </source>
</evidence>
<dbReference type="RefSeq" id="WP_078665315.1">
    <property type="nucleotide sequence ID" value="NZ_FUXM01000011.1"/>
</dbReference>
<dbReference type="EC" id="1.8.1.4" evidence="3 16"/>
<feature type="binding site" evidence="14">
    <location>
        <position position="305"/>
    </location>
    <ligand>
        <name>NAD(+)</name>
        <dbReference type="ChEBI" id="CHEBI:57540"/>
    </ligand>
</feature>
<dbReference type="InterPro" id="IPR001100">
    <property type="entry name" value="Pyr_nuc-diS_OxRdtase"/>
</dbReference>
<evidence type="ECO:0000256" key="5">
    <source>
        <dbReference type="ARBA" id="ARBA00022490"/>
    </source>
</evidence>
<dbReference type="PANTHER" id="PTHR22912">
    <property type="entry name" value="DISULFIDE OXIDOREDUCTASE"/>
    <property type="match status" value="1"/>
</dbReference>
<dbReference type="GO" id="GO:0050660">
    <property type="term" value="F:flavin adenine dinucleotide binding"/>
    <property type="evidence" value="ECO:0007669"/>
    <property type="project" value="InterPro"/>
</dbReference>
<dbReference type="PRINTS" id="PR00411">
    <property type="entry name" value="PNDRDTASEI"/>
</dbReference>
<proteinExistence type="inferred from homology"/>
<evidence type="ECO:0000256" key="13">
    <source>
        <dbReference type="PIRSR" id="PIRSR000350-2"/>
    </source>
</evidence>
<feature type="active site" description="Proton acceptor" evidence="13">
    <location>
        <position position="438"/>
    </location>
</feature>
<evidence type="ECO:0000313" key="20">
    <source>
        <dbReference type="Proteomes" id="UP000189933"/>
    </source>
</evidence>
<keyword evidence="9 14" id="KW-0520">NAD</keyword>
<dbReference type="InterPro" id="IPR036188">
    <property type="entry name" value="FAD/NAD-bd_sf"/>
</dbReference>
<keyword evidence="11 16" id="KW-0676">Redox-active center</keyword>
<evidence type="ECO:0000256" key="1">
    <source>
        <dbReference type="ARBA" id="ARBA00004496"/>
    </source>
</evidence>
<comment type="subcellular location">
    <subcellularLocation>
        <location evidence="1">Cytoplasm</location>
    </subcellularLocation>
</comment>
<feature type="binding site" evidence="14">
    <location>
        <begin position="141"/>
        <end position="143"/>
    </location>
    <ligand>
        <name>FAD</name>
        <dbReference type="ChEBI" id="CHEBI:57692"/>
    </ligand>
</feature>
<evidence type="ECO:0000259" key="17">
    <source>
        <dbReference type="Pfam" id="PF02852"/>
    </source>
</evidence>
<dbReference type="InterPro" id="IPR004099">
    <property type="entry name" value="Pyr_nucl-diS_OxRdtase_dimer"/>
</dbReference>
<evidence type="ECO:0000256" key="16">
    <source>
        <dbReference type="RuleBase" id="RU003692"/>
    </source>
</evidence>
<dbReference type="EMBL" id="FUXM01000011">
    <property type="protein sequence ID" value="SJZ89692.1"/>
    <property type="molecule type" value="Genomic_DNA"/>
</dbReference>
<dbReference type="InterPro" id="IPR050151">
    <property type="entry name" value="Class-I_Pyr_Nuc-Dis_Oxidored"/>
</dbReference>
<feature type="binding site" evidence="14">
    <location>
        <begin position="178"/>
        <end position="185"/>
    </location>
    <ligand>
        <name>NAD(+)</name>
        <dbReference type="ChEBI" id="CHEBI:57540"/>
    </ligand>
</feature>
<keyword evidence="8 16" id="KW-0560">Oxidoreductase</keyword>
<dbReference type="GO" id="GO:0005737">
    <property type="term" value="C:cytoplasm"/>
    <property type="evidence" value="ECO:0007669"/>
    <property type="project" value="UniProtKB-SubCell"/>
</dbReference>
<keyword evidence="10" id="KW-1015">Disulfide bond</keyword>
<dbReference type="GO" id="GO:0004148">
    <property type="term" value="F:dihydrolipoyl dehydrogenase (NADH) activity"/>
    <property type="evidence" value="ECO:0007669"/>
    <property type="project" value="UniProtKB-EC"/>
</dbReference>
<feature type="domain" description="FAD/NAD(P)-binding" evidence="18">
    <location>
        <begin position="3"/>
        <end position="320"/>
    </location>
</feature>
<dbReference type="InterPro" id="IPR023753">
    <property type="entry name" value="FAD/NAD-binding_dom"/>
</dbReference>
<dbReference type="PANTHER" id="PTHR22912:SF217">
    <property type="entry name" value="DIHYDROLIPOYL DEHYDROGENASE"/>
    <property type="match status" value="1"/>
</dbReference>
<keyword evidence="20" id="KW-1185">Reference proteome</keyword>
<comment type="similarity">
    <text evidence="2 16">Belongs to the class-I pyridine nucleotide-disulfide oxidoreductase family.</text>
</comment>
<accession>A0A1T4PDW3</accession>
<sequence length="459" mass="48711">MHYDIVILGGGPGGYVAAIRAAQWGARVAVVEKEELGGTCLNRGCIPTKVFTAAAGRMAQLKEAADWGLETGPVQIQWEKILNRKNQVVARLVKGIHFLFKKNKITLVKGTGRLTGTNQVTVNTPEGEELVLTGQNIILATGSEPALITDLGYDGQRVITSNEALNLMEIPRRLAIIGGGVIGCEFASIFREMGSEVTVIEAMKSILPTVDPEISRQLGVIFRKAGISVKAGVKVEQVEKGEEITLTLSNGEKVAADLVLISIGRQLNTRGIGLENLGVALGERGEVLVDEYGCTSVPGIYAIGDITGKLQLAHVASYQGLVAVAHILGKELPPLKVEEVPACIFTRPEIATVGLTALEAEARGYKVKTAKFPFMAIGKAQAMGETEGFVKIVIEAESGEILGWHIIGPHASDLIAEGTLALVNRLGLAGITRTVHAHPTLAEAMLEAAEVAHDLAIHI</sequence>
<feature type="domain" description="Pyridine nucleotide-disulphide oxidoreductase dimerisation" evidence="17">
    <location>
        <begin position="340"/>
        <end position="449"/>
    </location>
</feature>
<dbReference type="OrthoDB" id="9807946at2"/>
<evidence type="ECO:0000256" key="6">
    <source>
        <dbReference type="ARBA" id="ARBA00022630"/>
    </source>
</evidence>
<comment type="catalytic activity">
    <reaction evidence="12 16">
        <text>N(6)-[(R)-dihydrolipoyl]-L-lysyl-[protein] + NAD(+) = N(6)-[(R)-lipoyl]-L-lysyl-[protein] + NADH + H(+)</text>
        <dbReference type="Rhea" id="RHEA:15045"/>
        <dbReference type="Rhea" id="RHEA-COMP:10474"/>
        <dbReference type="Rhea" id="RHEA-COMP:10475"/>
        <dbReference type="ChEBI" id="CHEBI:15378"/>
        <dbReference type="ChEBI" id="CHEBI:57540"/>
        <dbReference type="ChEBI" id="CHEBI:57945"/>
        <dbReference type="ChEBI" id="CHEBI:83099"/>
        <dbReference type="ChEBI" id="CHEBI:83100"/>
        <dbReference type="EC" id="1.8.1.4"/>
    </reaction>
</comment>
<evidence type="ECO:0000256" key="12">
    <source>
        <dbReference type="ARBA" id="ARBA00049187"/>
    </source>
</evidence>
<evidence type="ECO:0000256" key="9">
    <source>
        <dbReference type="ARBA" id="ARBA00023027"/>
    </source>
</evidence>
<dbReference type="GO" id="GO:0006103">
    <property type="term" value="P:2-oxoglutarate metabolic process"/>
    <property type="evidence" value="ECO:0007669"/>
    <property type="project" value="TreeGrafter"/>
</dbReference>
<evidence type="ECO:0000256" key="2">
    <source>
        <dbReference type="ARBA" id="ARBA00007532"/>
    </source>
</evidence>
<dbReference type="InterPro" id="IPR012999">
    <property type="entry name" value="Pyr_OxRdtase_I_AS"/>
</dbReference>
<name>A0A1T4PDW3_9FIRM</name>
<feature type="disulfide bond" description="Redox-active" evidence="15">
    <location>
        <begin position="40"/>
        <end position="45"/>
    </location>
</feature>
<dbReference type="InterPro" id="IPR016156">
    <property type="entry name" value="FAD/NAD-linked_Rdtase_dimer_sf"/>
</dbReference>
<dbReference type="Pfam" id="PF07992">
    <property type="entry name" value="Pyr_redox_2"/>
    <property type="match status" value="1"/>
</dbReference>
<organism evidence="19 20">
    <name type="scientific">Carboxydocella sporoproducens DSM 16521</name>
    <dbReference type="NCBI Taxonomy" id="1121270"/>
    <lineage>
        <taxon>Bacteria</taxon>
        <taxon>Bacillati</taxon>
        <taxon>Bacillota</taxon>
        <taxon>Clostridia</taxon>
        <taxon>Eubacteriales</taxon>
        <taxon>Clostridiales Family XVI. Incertae Sedis</taxon>
        <taxon>Carboxydocella</taxon>
    </lineage>
</organism>
<dbReference type="InterPro" id="IPR006258">
    <property type="entry name" value="Lipoamide_DH"/>
</dbReference>